<evidence type="ECO:0000313" key="1">
    <source>
        <dbReference type="EMBL" id="GIX77196.1"/>
    </source>
</evidence>
<keyword evidence="2" id="KW-1185">Reference proteome</keyword>
<gene>
    <name evidence="1" type="ORF">CEXT_417331</name>
</gene>
<protein>
    <submittedName>
        <fullName evidence="1">Uncharacterized protein</fullName>
    </submittedName>
</protein>
<dbReference type="Proteomes" id="UP001054945">
    <property type="component" value="Unassembled WGS sequence"/>
</dbReference>
<sequence>MLGLSAEEEMGQRVEKGVKVEMRKVSPCHARPIHAPRWAFIAWKQPDRAAANGRVFLGVLTSESAPRVPPTCAWCQVA</sequence>
<comment type="caution">
    <text evidence="1">The sequence shown here is derived from an EMBL/GenBank/DDBJ whole genome shotgun (WGS) entry which is preliminary data.</text>
</comment>
<accession>A0AAV4MZ35</accession>
<dbReference type="AlphaFoldDB" id="A0AAV4MZ35"/>
<reference evidence="1 2" key="1">
    <citation type="submission" date="2021-06" db="EMBL/GenBank/DDBJ databases">
        <title>Caerostris extrusa draft genome.</title>
        <authorList>
            <person name="Kono N."/>
            <person name="Arakawa K."/>
        </authorList>
    </citation>
    <scope>NUCLEOTIDE SEQUENCE [LARGE SCALE GENOMIC DNA]</scope>
</reference>
<dbReference type="EMBL" id="BPLR01020305">
    <property type="protein sequence ID" value="GIX77196.1"/>
    <property type="molecule type" value="Genomic_DNA"/>
</dbReference>
<name>A0AAV4MZ35_CAEEX</name>
<evidence type="ECO:0000313" key="2">
    <source>
        <dbReference type="Proteomes" id="UP001054945"/>
    </source>
</evidence>
<organism evidence="1 2">
    <name type="scientific">Caerostris extrusa</name>
    <name type="common">Bark spider</name>
    <name type="synonym">Caerostris bankana</name>
    <dbReference type="NCBI Taxonomy" id="172846"/>
    <lineage>
        <taxon>Eukaryota</taxon>
        <taxon>Metazoa</taxon>
        <taxon>Ecdysozoa</taxon>
        <taxon>Arthropoda</taxon>
        <taxon>Chelicerata</taxon>
        <taxon>Arachnida</taxon>
        <taxon>Araneae</taxon>
        <taxon>Araneomorphae</taxon>
        <taxon>Entelegynae</taxon>
        <taxon>Araneoidea</taxon>
        <taxon>Araneidae</taxon>
        <taxon>Caerostris</taxon>
    </lineage>
</organism>
<proteinExistence type="predicted"/>